<proteinExistence type="predicted"/>
<accession>A0AAW5EBJ3</accession>
<dbReference type="RefSeq" id="WP_240257331.1">
    <property type="nucleotide sequence ID" value="NZ_JAKTTI010000041.1"/>
</dbReference>
<dbReference type="Proteomes" id="UP001431131">
    <property type="component" value="Unassembled WGS sequence"/>
</dbReference>
<organism evidence="2 3">
    <name type="scientific">Fredinandcohnia quinoae</name>
    <dbReference type="NCBI Taxonomy" id="2918902"/>
    <lineage>
        <taxon>Bacteria</taxon>
        <taxon>Bacillati</taxon>
        <taxon>Bacillota</taxon>
        <taxon>Bacilli</taxon>
        <taxon>Bacillales</taxon>
        <taxon>Bacillaceae</taxon>
        <taxon>Fredinandcohnia</taxon>
    </lineage>
</organism>
<evidence type="ECO:0000313" key="2">
    <source>
        <dbReference type="EMBL" id="MCH1627411.1"/>
    </source>
</evidence>
<sequence>MDIDNGNNSSKHSEHQNFEISDGTSKKNSTKIDVLQQVIKNKDKSEN</sequence>
<evidence type="ECO:0000313" key="3">
    <source>
        <dbReference type="Proteomes" id="UP001431131"/>
    </source>
</evidence>
<dbReference type="EMBL" id="JAKTTI010000041">
    <property type="protein sequence ID" value="MCH1627411.1"/>
    <property type="molecule type" value="Genomic_DNA"/>
</dbReference>
<feature type="compositionally biased region" description="Polar residues" evidence="1">
    <location>
        <begin position="1"/>
        <end position="10"/>
    </location>
</feature>
<gene>
    <name evidence="2" type="ORF">MJG50_18915</name>
</gene>
<dbReference type="AlphaFoldDB" id="A0AAW5EBJ3"/>
<comment type="caution">
    <text evidence="2">The sequence shown here is derived from an EMBL/GenBank/DDBJ whole genome shotgun (WGS) entry which is preliminary data.</text>
</comment>
<reference evidence="2" key="1">
    <citation type="submission" date="2022-02" db="EMBL/GenBank/DDBJ databases">
        <title>Fredinandcohnia quinoae sp. nov. isolated from Chenopodium quinoa seeds.</title>
        <authorList>
            <person name="Saati-Santamaria Z."/>
            <person name="Flores-Felix J.D."/>
            <person name="Igual J.M."/>
            <person name="Velazquez E."/>
            <person name="Garcia-Fraile P."/>
            <person name="Martinez-Molina E."/>
        </authorList>
    </citation>
    <scope>NUCLEOTIDE SEQUENCE</scope>
    <source>
        <strain evidence="2">SECRCQ15</strain>
    </source>
</reference>
<feature type="region of interest" description="Disordered" evidence="1">
    <location>
        <begin position="1"/>
        <end position="47"/>
    </location>
</feature>
<evidence type="ECO:0008006" key="4">
    <source>
        <dbReference type="Google" id="ProtNLM"/>
    </source>
</evidence>
<keyword evidence="3" id="KW-1185">Reference proteome</keyword>
<protein>
    <recommendedName>
        <fullName evidence="4">Dehydrin</fullName>
    </recommendedName>
</protein>
<name>A0AAW5EBJ3_9BACI</name>
<feature type="compositionally biased region" description="Polar residues" evidence="1">
    <location>
        <begin position="18"/>
        <end position="27"/>
    </location>
</feature>
<evidence type="ECO:0000256" key="1">
    <source>
        <dbReference type="SAM" id="MobiDB-lite"/>
    </source>
</evidence>